<feature type="region of interest" description="Disordered" evidence="6">
    <location>
        <begin position="197"/>
        <end position="289"/>
    </location>
</feature>
<keyword evidence="7" id="KW-0812">Transmembrane</keyword>
<keyword evidence="7" id="KW-1133">Transmembrane helix</keyword>
<reference evidence="9 10" key="1">
    <citation type="submission" date="2019-06" db="EMBL/GenBank/DDBJ databases">
        <title>A chromosome-scale genome assembly of the European perch, Perca fluviatilis.</title>
        <authorList>
            <person name="Roques C."/>
            <person name="Zahm M."/>
            <person name="Cabau C."/>
            <person name="Klopp C."/>
            <person name="Bouchez O."/>
            <person name="Donnadieu C."/>
            <person name="Kuhl H."/>
            <person name="Gislard M."/>
            <person name="Guendouz S."/>
            <person name="Journot L."/>
            <person name="Haffray P."/>
            <person name="Bestin A."/>
            <person name="Morvezen R."/>
            <person name="Feron R."/>
            <person name="Wen M."/>
            <person name="Jouanno E."/>
            <person name="Herpin A."/>
            <person name="Schartl M."/>
            <person name="Postlethwait J."/>
            <person name="Schaerlinger B."/>
            <person name="Chardard D."/>
            <person name="Lecocq T."/>
            <person name="Poncet C."/>
            <person name="Jaffrelo L."/>
            <person name="Lampietro C."/>
            <person name="Guiguen Y."/>
        </authorList>
    </citation>
    <scope>NUCLEOTIDE SEQUENCE [LARGE SCALE GENOMIC DNA]</scope>
    <source>
        <tissue evidence="9">Blood</tissue>
    </source>
</reference>
<evidence type="ECO:0000256" key="2">
    <source>
        <dbReference type="ARBA" id="ARBA00010020"/>
    </source>
</evidence>
<comment type="caution">
    <text evidence="9">The sequence shown here is derived from an EMBL/GenBank/DDBJ whole genome shotgun (WGS) entry which is preliminary data.</text>
</comment>
<gene>
    <name evidence="9" type="ORF">PFLUV_G00245310</name>
</gene>
<dbReference type="GO" id="GO:0001764">
    <property type="term" value="P:neuron migration"/>
    <property type="evidence" value="ECO:0007669"/>
    <property type="project" value="TreeGrafter"/>
</dbReference>
<dbReference type="AlphaFoldDB" id="A0A6A5DPR9"/>
<evidence type="ECO:0000256" key="3">
    <source>
        <dbReference type="ARBA" id="ARBA00022490"/>
    </source>
</evidence>
<dbReference type="Gene3D" id="6.10.140.1620">
    <property type="match status" value="1"/>
</dbReference>
<organism evidence="9 10">
    <name type="scientific">Perca fluviatilis</name>
    <name type="common">European perch</name>
    <dbReference type="NCBI Taxonomy" id="8168"/>
    <lineage>
        <taxon>Eukaryota</taxon>
        <taxon>Metazoa</taxon>
        <taxon>Chordata</taxon>
        <taxon>Craniata</taxon>
        <taxon>Vertebrata</taxon>
        <taxon>Euteleostomi</taxon>
        <taxon>Actinopterygii</taxon>
        <taxon>Neopterygii</taxon>
        <taxon>Teleostei</taxon>
        <taxon>Neoteleostei</taxon>
        <taxon>Acanthomorphata</taxon>
        <taxon>Eupercaria</taxon>
        <taxon>Perciformes</taxon>
        <taxon>Percoidei</taxon>
        <taxon>Percidae</taxon>
        <taxon>Percinae</taxon>
        <taxon>Perca</taxon>
    </lineage>
</organism>
<name>A0A6A5DPR9_PERFL</name>
<dbReference type="EMBL" id="VHII01000021">
    <property type="protein sequence ID" value="KAF1374057.1"/>
    <property type="molecule type" value="Genomic_DNA"/>
</dbReference>
<evidence type="ECO:0000256" key="1">
    <source>
        <dbReference type="ARBA" id="ARBA00004496"/>
    </source>
</evidence>
<evidence type="ECO:0000256" key="4">
    <source>
        <dbReference type="ARBA" id="ARBA00022553"/>
    </source>
</evidence>
<evidence type="ECO:0000313" key="10">
    <source>
        <dbReference type="Proteomes" id="UP000465112"/>
    </source>
</evidence>
<feature type="region of interest" description="Disordered" evidence="6">
    <location>
        <begin position="119"/>
        <end position="145"/>
    </location>
</feature>
<comment type="subcellular location">
    <subcellularLocation>
        <location evidence="1">Cytoplasm</location>
    </subcellularLocation>
</comment>
<dbReference type="InterPro" id="IPR012849">
    <property type="entry name" value="Abl-interactor_HHR_dom"/>
</dbReference>
<dbReference type="PANTHER" id="PTHR10460">
    <property type="entry name" value="ABL INTERACTOR FAMILY MEMBER"/>
    <property type="match status" value="1"/>
</dbReference>
<feature type="domain" description="Abl-interactor homeo-domain homologous" evidence="8">
    <location>
        <begin position="104"/>
        <end position="168"/>
    </location>
</feature>
<keyword evidence="4" id="KW-0597">Phosphoprotein</keyword>
<protein>
    <recommendedName>
        <fullName evidence="8">Abl-interactor homeo-domain homologous domain-containing protein</fullName>
    </recommendedName>
</protein>
<keyword evidence="7" id="KW-0472">Membrane</keyword>
<feature type="compositionally biased region" description="Pro residues" evidence="6">
    <location>
        <begin position="214"/>
        <end position="242"/>
    </location>
</feature>
<proteinExistence type="inferred from homology"/>
<accession>A0A6A5DPR9</accession>
<feature type="transmembrane region" description="Helical" evidence="7">
    <location>
        <begin position="302"/>
        <end position="322"/>
    </location>
</feature>
<evidence type="ECO:0000256" key="6">
    <source>
        <dbReference type="SAM" id="MobiDB-lite"/>
    </source>
</evidence>
<comment type="similarity">
    <text evidence="2">Belongs to the ABI family.</text>
</comment>
<evidence type="ECO:0000256" key="7">
    <source>
        <dbReference type="SAM" id="Phobius"/>
    </source>
</evidence>
<dbReference type="InterPro" id="IPR028457">
    <property type="entry name" value="ABI"/>
</dbReference>
<sequence>MGEMTEQKNLSEVISQIFKEVPAARRDLVDNHSNLLRVADYCENNFLQAEDSSKAVEEAKGLAAQALANVAYQINSLASSLLRLLDSQAMQIRDMESSVNLLSLAAAIHFETAARREIGAFTTPKNRSRSNPMSPPTSGKEPERSYLREPISFYILDSIGLRFGVAVQPPEKRADTTESIQNSADFSVSRLGIAVPPPSIPTLRTVSNPTNDSLPPPSPPPGDMDPNMPAPSPSPPPPPPPSSSMDTGFPPPPPSFTSQTSLPPPPPPPPSFTSQTSLPPPPPPPPISPCVKLDLENRTAMVIYYPTIEIPMLCAGIVLWVFCCHFAKKHREAEGWPQRPTNTSSVYVIPIYEEDRVEEEDEELMDIYDAYFQPPYRAPPVYCSGNVSPPPPYKLEPPSYPEHPPSYTDPPPYSERP</sequence>
<dbReference type="GO" id="GO:0017124">
    <property type="term" value="F:SH3 domain binding"/>
    <property type="evidence" value="ECO:0007669"/>
    <property type="project" value="TreeGrafter"/>
</dbReference>
<evidence type="ECO:0000259" key="8">
    <source>
        <dbReference type="Pfam" id="PF07815"/>
    </source>
</evidence>
<dbReference type="GO" id="GO:0031209">
    <property type="term" value="C:SCAR complex"/>
    <property type="evidence" value="ECO:0007669"/>
    <property type="project" value="TreeGrafter"/>
</dbReference>
<dbReference type="GO" id="GO:0035591">
    <property type="term" value="F:signaling adaptor activity"/>
    <property type="evidence" value="ECO:0007669"/>
    <property type="project" value="TreeGrafter"/>
</dbReference>
<feature type="region of interest" description="Disordered" evidence="6">
    <location>
        <begin position="393"/>
        <end position="417"/>
    </location>
</feature>
<keyword evidence="5" id="KW-0175">Coiled coil</keyword>
<feature type="compositionally biased region" description="Pro residues" evidence="6">
    <location>
        <begin position="262"/>
        <end position="271"/>
    </location>
</feature>
<keyword evidence="3" id="KW-0963">Cytoplasm</keyword>
<keyword evidence="10" id="KW-1185">Reference proteome</keyword>
<dbReference type="GO" id="GO:0030027">
    <property type="term" value="C:lamellipodium"/>
    <property type="evidence" value="ECO:0007669"/>
    <property type="project" value="TreeGrafter"/>
</dbReference>
<dbReference type="Pfam" id="PF07815">
    <property type="entry name" value="Abi_HHR"/>
    <property type="match status" value="1"/>
</dbReference>
<dbReference type="PANTHER" id="PTHR10460:SF60">
    <property type="entry name" value="ABI GENE FAMILY MEMBER 3"/>
    <property type="match status" value="1"/>
</dbReference>
<evidence type="ECO:0000256" key="5">
    <source>
        <dbReference type="ARBA" id="ARBA00023054"/>
    </source>
</evidence>
<feature type="compositionally biased region" description="Pro residues" evidence="6">
    <location>
        <begin position="278"/>
        <end position="288"/>
    </location>
</feature>
<dbReference type="GO" id="GO:0098858">
    <property type="term" value="C:actin-based cell projection"/>
    <property type="evidence" value="ECO:0007669"/>
    <property type="project" value="TreeGrafter"/>
</dbReference>
<dbReference type="Proteomes" id="UP000465112">
    <property type="component" value="Chromosome 21"/>
</dbReference>
<feature type="compositionally biased region" description="Polar residues" evidence="6">
    <location>
        <begin position="123"/>
        <end position="132"/>
    </location>
</feature>
<evidence type="ECO:0000313" key="9">
    <source>
        <dbReference type="EMBL" id="KAF1374057.1"/>
    </source>
</evidence>